<reference evidence="1 2" key="1">
    <citation type="submission" date="2018-08" db="EMBL/GenBank/DDBJ databases">
        <title>Pallidiluteibacterium maritimus gen. nov., sp. nov., isolated from coastal sediment.</title>
        <authorList>
            <person name="Zhou L.Y."/>
        </authorList>
    </citation>
    <scope>NUCLEOTIDE SEQUENCE [LARGE SCALE GENOMIC DNA]</scope>
    <source>
        <strain evidence="1 2">XSD2</strain>
    </source>
</reference>
<name>A0A399SNF6_9BACT</name>
<dbReference type="PANTHER" id="PTHR30105">
    <property type="entry name" value="UNCHARACTERIZED YIBQ-RELATED"/>
    <property type="match status" value="1"/>
</dbReference>
<dbReference type="Proteomes" id="UP000265926">
    <property type="component" value="Unassembled WGS sequence"/>
</dbReference>
<dbReference type="GO" id="GO:0005975">
    <property type="term" value="P:carbohydrate metabolic process"/>
    <property type="evidence" value="ECO:0007669"/>
    <property type="project" value="InterPro"/>
</dbReference>
<dbReference type="InterPro" id="IPR011330">
    <property type="entry name" value="Glyco_hydro/deAcase_b/a-brl"/>
</dbReference>
<dbReference type="Pfam" id="PF04748">
    <property type="entry name" value="Polysacc_deac_2"/>
    <property type="match status" value="1"/>
</dbReference>
<feature type="non-terminal residue" evidence="1">
    <location>
        <position position="194"/>
    </location>
</feature>
<dbReference type="RefSeq" id="WP_147384400.1">
    <property type="nucleotide sequence ID" value="NZ_QWGR01000174.1"/>
</dbReference>
<accession>A0A399SNF6</accession>
<dbReference type="CDD" id="cd10936">
    <property type="entry name" value="CE4_DAC2"/>
    <property type="match status" value="1"/>
</dbReference>
<organism evidence="1 2">
    <name type="scientific">Maribellus luteus</name>
    <dbReference type="NCBI Taxonomy" id="2305463"/>
    <lineage>
        <taxon>Bacteria</taxon>
        <taxon>Pseudomonadati</taxon>
        <taxon>Bacteroidota</taxon>
        <taxon>Bacteroidia</taxon>
        <taxon>Marinilabiliales</taxon>
        <taxon>Prolixibacteraceae</taxon>
        <taxon>Maribellus</taxon>
    </lineage>
</organism>
<proteinExistence type="predicted"/>
<sequence length="194" mass="20668">LKAATTRQAIEQLPPEITLSFVPSADGLQGWIDLARANGHEVLLEAPMEPLDYPESDPGPYTLMANAAPQETIKKLEWLLTRATGYFGVTNYLGSRFVASDQGMAAFSTGLRQRGLAFVDDGSAVRRGGGVPRASADAIIDDQLDAAAIDKRLLGLEAAALQHGQAMGSAFAWPLTLSQVSAWAAGLQQRGYQL</sequence>
<protein>
    <submittedName>
        <fullName evidence="1">Divergent polysaccharide deacetylase family protein</fullName>
    </submittedName>
</protein>
<dbReference type="SUPFAM" id="SSF88713">
    <property type="entry name" value="Glycoside hydrolase/deacetylase"/>
    <property type="match status" value="1"/>
</dbReference>
<dbReference type="PANTHER" id="PTHR30105:SF2">
    <property type="entry name" value="DIVERGENT POLYSACCHARIDE DEACETYLASE SUPERFAMILY"/>
    <property type="match status" value="1"/>
</dbReference>
<dbReference type="Gene3D" id="3.20.20.370">
    <property type="entry name" value="Glycoside hydrolase/deacetylase"/>
    <property type="match status" value="1"/>
</dbReference>
<dbReference type="InterPro" id="IPR006837">
    <property type="entry name" value="Divergent_DAC"/>
</dbReference>
<evidence type="ECO:0000313" key="1">
    <source>
        <dbReference type="EMBL" id="RIJ44171.1"/>
    </source>
</evidence>
<keyword evidence="2" id="KW-1185">Reference proteome</keyword>
<evidence type="ECO:0000313" key="2">
    <source>
        <dbReference type="Proteomes" id="UP000265926"/>
    </source>
</evidence>
<comment type="caution">
    <text evidence="1">The sequence shown here is derived from an EMBL/GenBank/DDBJ whole genome shotgun (WGS) entry which is preliminary data.</text>
</comment>
<feature type="non-terminal residue" evidence="1">
    <location>
        <position position="1"/>
    </location>
</feature>
<dbReference type="AlphaFoldDB" id="A0A399SNF6"/>
<dbReference type="EMBL" id="QWGR01000174">
    <property type="protein sequence ID" value="RIJ44171.1"/>
    <property type="molecule type" value="Genomic_DNA"/>
</dbReference>
<gene>
    <name evidence="1" type="ORF">D1614_24455</name>
</gene>